<organism evidence="1 2">
    <name type="scientific">Niallia taxi</name>
    <dbReference type="NCBI Taxonomy" id="2499688"/>
    <lineage>
        <taxon>Bacteria</taxon>
        <taxon>Bacillati</taxon>
        <taxon>Bacillota</taxon>
        <taxon>Bacilli</taxon>
        <taxon>Bacillales</taxon>
        <taxon>Bacillaceae</taxon>
        <taxon>Niallia</taxon>
    </lineage>
</organism>
<evidence type="ECO:0000313" key="1">
    <source>
        <dbReference type="EMBL" id="RVT57736.1"/>
    </source>
</evidence>
<dbReference type="AlphaFoldDB" id="A0A3S2WZI2"/>
<reference evidence="1 2" key="1">
    <citation type="submission" date="2019-01" db="EMBL/GenBank/DDBJ databases">
        <title>Bacillus sp. M5HDSG1-1, whole genome shotgun sequence.</title>
        <authorList>
            <person name="Tuo L."/>
        </authorList>
    </citation>
    <scope>NUCLEOTIDE SEQUENCE [LARGE SCALE GENOMIC DNA]</scope>
    <source>
        <strain evidence="1 2">M5HDSG1-1</strain>
    </source>
</reference>
<gene>
    <name evidence="1" type="ORF">EM808_23595</name>
</gene>
<dbReference type="GeneID" id="87617748"/>
<dbReference type="Pfam" id="PF11132">
    <property type="entry name" value="SplA"/>
    <property type="match status" value="1"/>
</dbReference>
<dbReference type="Proteomes" id="UP000288024">
    <property type="component" value="Unassembled WGS sequence"/>
</dbReference>
<dbReference type="RefSeq" id="WP_127741453.1">
    <property type="nucleotide sequence ID" value="NZ_CAJCKN010000190.1"/>
</dbReference>
<evidence type="ECO:0000313" key="2">
    <source>
        <dbReference type="Proteomes" id="UP000288024"/>
    </source>
</evidence>
<proteinExistence type="predicted"/>
<keyword evidence="2" id="KW-1185">Reference proteome</keyword>
<accession>A0A3S2WZI2</accession>
<dbReference type="InterPro" id="IPR022608">
    <property type="entry name" value="Tscrpt_reg_SplA"/>
</dbReference>
<name>A0A3S2WZI2_9BACI</name>
<dbReference type="EMBL" id="RZTZ01000015">
    <property type="protein sequence ID" value="RVT57736.1"/>
    <property type="molecule type" value="Genomic_DNA"/>
</dbReference>
<sequence length="85" mass="9713">MDTVDPKDLQLGDEVYVIYHNPHTPSVSNVKPAEIVQHPKDPNALALFLNDTFHTIEDDDALFHSESDATSAYNQMYQDEIDNYF</sequence>
<comment type="caution">
    <text evidence="1">The sequence shown here is derived from an EMBL/GenBank/DDBJ whole genome shotgun (WGS) entry which is preliminary data.</text>
</comment>
<protein>
    <submittedName>
        <fullName evidence="1">Transcriptional regulator</fullName>
    </submittedName>
</protein>